<dbReference type="SUPFAM" id="SSF49464">
    <property type="entry name" value="Carboxypeptidase regulatory domain-like"/>
    <property type="match status" value="1"/>
</dbReference>
<keyword evidence="8" id="KW-0732">Signal</keyword>
<name>A0A2H1YHX9_9FLAO</name>
<accession>A0A2H1YHX9</accession>
<dbReference type="EMBL" id="OENF01000038">
    <property type="protein sequence ID" value="SOS75078.1"/>
    <property type="molecule type" value="Genomic_DNA"/>
</dbReference>
<evidence type="ECO:0000256" key="5">
    <source>
        <dbReference type="ARBA" id="ARBA00023136"/>
    </source>
</evidence>
<proteinExistence type="inferred from homology"/>
<evidence type="ECO:0000259" key="9">
    <source>
        <dbReference type="Pfam" id="PF07715"/>
    </source>
</evidence>
<evidence type="ECO:0000256" key="8">
    <source>
        <dbReference type="SAM" id="SignalP"/>
    </source>
</evidence>
<organism evidence="10 11">
    <name type="scientific">Tenacibaculum piscium</name>
    <dbReference type="NCBI Taxonomy" id="1458515"/>
    <lineage>
        <taxon>Bacteria</taxon>
        <taxon>Pseudomonadati</taxon>
        <taxon>Bacteroidota</taxon>
        <taxon>Flavobacteriia</taxon>
        <taxon>Flavobacteriales</taxon>
        <taxon>Flavobacteriaceae</taxon>
        <taxon>Tenacibaculum</taxon>
    </lineage>
</organism>
<evidence type="ECO:0000256" key="6">
    <source>
        <dbReference type="ARBA" id="ARBA00023237"/>
    </source>
</evidence>
<keyword evidence="11" id="KW-1185">Reference proteome</keyword>
<keyword evidence="4 7" id="KW-0812">Transmembrane</keyword>
<comment type="similarity">
    <text evidence="7">Belongs to the TonB-dependent receptor family.</text>
</comment>
<feature type="signal peptide" evidence="8">
    <location>
        <begin position="1"/>
        <end position="39"/>
    </location>
</feature>
<evidence type="ECO:0000256" key="2">
    <source>
        <dbReference type="ARBA" id="ARBA00022448"/>
    </source>
</evidence>
<feature type="chain" id="PRO_5013803132" description="TonB-dependent receptor plug domain-containing protein" evidence="8">
    <location>
        <begin position="40"/>
        <end position="933"/>
    </location>
</feature>
<evidence type="ECO:0000256" key="4">
    <source>
        <dbReference type="ARBA" id="ARBA00022692"/>
    </source>
</evidence>
<feature type="domain" description="TonB-dependent receptor plug" evidence="9">
    <location>
        <begin position="237"/>
        <end position="336"/>
    </location>
</feature>
<dbReference type="Proteomes" id="UP000234211">
    <property type="component" value="Unassembled WGS sequence"/>
</dbReference>
<dbReference type="InterPro" id="IPR037066">
    <property type="entry name" value="Plug_dom_sf"/>
</dbReference>
<reference evidence="11" key="1">
    <citation type="submission" date="2017-11" db="EMBL/GenBank/DDBJ databases">
        <authorList>
            <person name="Duchaud E."/>
        </authorList>
    </citation>
    <scope>NUCLEOTIDE SEQUENCE [LARGE SCALE GENOMIC DNA]</scope>
    <source>
        <strain evidence="11">Tenacibaculum sp. TNO020</strain>
    </source>
</reference>
<keyword evidence="5 7" id="KW-0472">Membrane</keyword>
<dbReference type="SUPFAM" id="SSF56935">
    <property type="entry name" value="Porins"/>
    <property type="match status" value="1"/>
</dbReference>
<dbReference type="InterPro" id="IPR012910">
    <property type="entry name" value="Plug_dom"/>
</dbReference>
<dbReference type="AlphaFoldDB" id="A0A2H1YHX9"/>
<dbReference type="InterPro" id="IPR039426">
    <property type="entry name" value="TonB-dep_rcpt-like"/>
</dbReference>
<dbReference type="GO" id="GO:0009279">
    <property type="term" value="C:cell outer membrane"/>
    <property type="evidence" value="ECO:0007669"/>
    <property type="project" value="UniProtKB-SubCell"/>
</dbReference>
<dbReference type="Gene3D" id="2.170.130.10">
    <property type="entry name" value="TonB-dependent receptor, plug domain"/>
    <property type="match status" value="1"/>
</dbReference>
<dbReference type="PROSITE" id="PS52016">
    <property type="entry name" value="TONB_DEPENDENT_REC_3"/>
    <property type="match status" value="1"/>
</dbReference>
<evidence type="ECO:0000256" key="1">
    <source>
        <dbReference type="ARBA" id="ARBA00004571"/>
    </source>
</evidence>
<evidence type="ECO:0000256" key="3">
    <source>
        <dbReference type="ARBA" id="ARBA00022452"/>
    </source>
</evidence>
<evidence type="ECO:0000313" key="10">
    <source>
        <dbReference type="EMBL" id="SOS75078.1"/>
    </source>
</evidence>
<dbReference type="Pfam" id="PF07715">
    <property type="entry name" value="Plug"/>
    <property type="match status" value="1"/>
</dbReference>
<keyword evidence="3 7" id="KW-1134">Transmembrane beta strand</keyword>
<dbReference type="InterPro" id="IPR036942">
    <property type="entry name" value="Beta-barrel_TonB_sf"/>
</dbReference>
<dbReference type="Gene3D" id="2.60.40.1120">
    <property type="entry name" value="Carboxypeptidase-like, regulatory domain"/>
    <property type="match status" value="1"/>
</dbReference>
<dbReference type="Pfam" id="PF13715">
    <property type="entry name" value="CarbopepD_reg_2"/>
    <property type="match status" value="1"/>
</dbReference>
<sequence>MKNKQFITRLGLKNVSKKHSFLMKLTLSIFLFCCLQVVATNTFSQKNVTLKYENTTLEAILNQIEKQTNYNFVFNNDEVNIQQKFTINVVNKELNKAIKLLFRNTAIKHQVKNELIILSKDKETYQKNILKKQQQKYTISGTVKDATTGETLLGANVIVKNPLKGTVTNEYGFYSMTLLKGIYVVEISYIGYKSKQLEVVLNKDIKKNFELTLSENALEEVVVKSTNTSKSQLKTILTGVSSLKASEIKKLPAFFGEPDITRAILTQPGVSSVGEGASGFNVRGGNIDQNLLLLDEAPLYNSSHLWGLFSAINADALKDIKFYKGGIPARFGGRASSVLDMRQKEGSSKIFKAEGGVGLLFSRLTLEGPIKKDKLSFLVSGRRTYFDLFFPLAGEDLKKQKMYFYDLNTKLAWNINDNNKLFLSGYFGQDVMKFKAEEELVYDEKTKENKKEPGGKIDFLWNNATTSLRWNHIFSNKLFMNVSTIYSSYKYSLAAENDGPSQTDSGSAFEWTSSVENYIFKPDFTYYLNPETKMRFGIHGTYYRFTPAKITSTEQGISNIDFSVEKGLEIAPYYELEKKWNKLSLNLGAHYAIFRNIGPYEVASYASGFPKTPSTITAQVKYKNGKTIKEYAGFEPRLSLKYDIDNRKSLKIGYNKMYQYIHLMSNSSAALPFDIWKLSGKHVKPLAVNQYSFGFAFDNQNRTYNFSVEGYYKDFKNLVEYVNNADLFINKNIETQLLPANGYAYGTEFAVYKTKGKLTGNLNYTYSVSKRKTVSEFSSENINNGEYFSSNYDKPHIFNATANYKFSDKWTLGTFFTFQSGRPTTLITGRGVYGENQDKSIFTYSDRNAYRMKNTHRLDVSLTYTPESSLYSKWKGSWSFGVYNIYGRKNAFSNYYTFSNKENQNTGISKTLNKKQFSLFGAPIPFITYNFKF</sequence>
<keyword evidence="6 7" id="KW-0998">Cell outer membrane</keyword>
<comment type="subcellular location">
    <subcellularLocation>
        <location evidence="1 7">Cell outer membrane</location>
        <topology evidence="1 7">Multi-pass membrane protein</topology>
    </subcellularLocation>
</comment>
<dbReference type="Gene3D" id="2.40.170.20">
    <property type="entry name" value="TonB-dependent receptor, beta-barrel domain"/>
    <property type="match status" value="1"/>
</dbReference>
<dbReference type="InterPro" id="IPR008969">
    <property type="entry name" value="CarboxyPept-like_regulatory"/>
</dbReference>
<evidence type="ECO:0000256" key="7">
    <source>
        <dbReference type="PROSITE-ProRule" id="PRU01360"/>
    </source>
</evidence>
<gene>
    <name evidence="10" type="ORF">TNO020_430084</name>
</gene>
<evidence type="ECO:0000313" key="11">
    <source>
        <dbReference type="Proteomes" id="UP000234211"/>
    </source>
</evidence>
<keyword evidence="2 7" id="KW-0813">Transport</keyword>
<protein>
    <recommendedName>
        <fullName evidence="9">TonB-dependent receptor plug domain-containing protein</fullName>
    </recommendedName>
</protein>